<feature type="region of interest" description="Disordered" evidence="1">
    <location>
        <begin position="408"/>
        <end position="488"/>
    </location>
</feature>
<comment type="caution">
    <text evidence="3">The sequence shown here is derived from an EMBL/GenBank/DDBJ whole genome shotgun (WGS) entry which is preliminary data.</text>
</comment>
<accession>A0A2W1L7L1</accession>
<dbReference type="Pfam" id="PF01476">
    <property type="entry name" value="LysM"/>
    <property type="match status" value="2"/>
</dbReference>
<dbReference type="Proteomes" id="UP000249522">
    <property type="component" value="Unassembled WGS sequence"/>
</dbReference>
<dbReference type="AlphaFoldDB" id="A0A2W1L7L1"/>
<gene>
    <name evidence="3" type="ORF">DNH61_19495</name>
</gene>
<dbReference type="EMBL" id="QKRB01000054">
    <property type="protein sequence ID" value="PZD94140.1"/>
    <property type="molecule type" value="Genomic_DNA"/>
</dbReference>
<reference evidence="3 4" key="1">
    <citation type="submission" date="2018-06" db="EMBL/GenBank/DDBJ databases">
        <title>Paenibacillus imtechensis sp. nov.</title>
        <authorList>
            <person name="Pinnaka A.K."/>
            <person name="Singh H."/>
            <person name="Kaur M."/>
        </authorList>
    </citation>
    <scope>NUCLEOTIDE SEQUENCE [LARGE SCALE GENOMIC DNA]</scope>
    <source>
        <strain evidence="3 4">SMB1</strain>
    </source>
</reference>
<dbReference type="InterPro" id="IPR036779">
    <property type="entry name" value="LysM_dom_sf"/>
</dbReference>
<name>A0A2W1L7L1_9BACL</name>
<sequence>MKIHMVKKGDTLYKIAEKHGVTLDEIVKLNPEIENPDVIDVGMKVKIPGTKPEAPAGDWVHQHVVAQGDTLWKLAKAWGIPLSDMIKANPQLKNPNVLMTGEVVNIPKAMAETENPAVMPELKELSGHGSPDKIYTGPAADKLPTAPKLPETKLPEVEVKPQAYQVKHQVHIDLFKQFQVPSAEVMFELPKMPEKKKTAPCPEYVKPVEQPVCPPMPVCPPGTVPVLYPCPPGTVPVAGWGYHGEQAGHMPQGPGAISPYQHTPEPGVWPGAQGSPSAAAGWHSHPAHAGYFDTQAVQPGQPGLYGQFGQYGQQGMLPGGMTEWPAPGTEMQPGMMMPQPPQSFAPGMMPPGYPGGWTPDGLPAQGGMASVYGAGYPSAIGMGAGAPPVFTGFGNPGFGIPGAAGSPLMAQAGSIDPGTGSREQQGDYGSTDKRDGEDAPAPAAEDKKPARASSRKQPGKASVRSVKKESVPKKTAGRTRSRGPWINQ</sequence>
<dbReference type="InterPro" id="IPR018392">
    <property type="entry name" value="LysM"/>
</dbReference>
<organism evidence="3 4">
    <name type="scientific">Paenibacillus sambharensis</name>
    <dbReference type="NCBI Taxonomy" id="1803190"/>
    <lineage>
        <taxon>Bacteria</taxon>
        <taxon>Bacillati</taxon>
        <taxon>Bacillota</taxon>
        <taxon>Bacilli</taxon>
        <taxon>Bacillales</taxon>
        <taxon>Paenibacillaceae</taxon>
        <taxon>Paenibacillus</taxon>
    </lineage>
</organism>
<protein>
    <recommendedName>
        <fullName evidence="2">LysM domain-containing protein</fullName>
    </recommendedName>
</protein>
<dbReference type="PROSITE" id="PS51782">
    <property type="entry name" value="LYSM"/>
    <property type="match status" value="2"/>
</dbReference>
<feature type="domain" description="LysM" evidence="2">
    <location>
        <begin position="61"/>
        <end position="106"/>
    </location>
</feature>
<dbReference type="SMART" id="SM00257">
    <property type="entry name" value="LysM"/>
    <property type="match status" value="2"/>
</dbReference>
<feature type="domain" description="LysM" evidence="2">
    <location>
        <begin position="2"/>
        <end position="47"/>
    </location>
</feature>
<dbReference type="PANTHER" id="PTHR33734">
    <property type="entry name" value="LYSM DOMAIN-CONTAINING GPI-ANCHORED PROTEIN 2"/>
    <property type="match status" value="1"/>
</dbReference>
<dbReference type="PANTHER" id="PTHR33734:SF34">
    <property type="entry name" value="SPOIVD-ASSOCIATED FACTOR A"/>
    <property type="match status" value="1"/>
</dbReference>
<dbReference type="SUPFAM" id="SSF54106">
    <property type="entry name" value="LysM domain"/>
    <property type="match status" value="2"/>
</dbReference>
<dbReference type="Gene3D" id="3.10.350.10">
    <property type="entry name" value="LysM domain"/>
    <property type="match status" value="2"/>
</dbReference>
<dbReference type="OrthoDB" id="2033517at2"/>
<evidence type="ECO:0000313" key="3">
    <source>
        <dbReference type="EMBL" id="PZD94140.1"/>
    </source>
</evidence>
<evidence type="ECO:0000259" key="2">
    <source>
        <dbReference type="PROSITE" id="PS51782"/>
    </source>
</evidence>
<dbReference type="GO" id="GO:0008932">
    <property type="term" value="F:lytic endotransglycosylase activity"/>
    <property type="evidence" value="ECO:0007669"/>
    <property type="project" value="TreeGrafter"/>
</dbReference>
<keyword evidence="4" id="KW-1185">Reference proteome</keyword>
<proteinExistence type="predicted"/>
<evidence type="ECO:0000256" key="1">
    <source>
        <dbReference type="SAM" id="MobiDB-lite"/>
    </source>
</evidence>
<evidence type="ECO:0000313" key="4">
    <source>
        <dbReference type="Proteomes" id="UP000249522"/>
    </source>
</evidence>
<dbReference type="CDD" id="cd00118">
    <property type="entry name" value="LysM"/>
    <property type="match status" value="2"/>
</dbReference>
<dbReference type="RefSeq" id="WP_111148502.1">
    <property type="nucleotide sequence ID" value="NZ_QKRB01000054.1"/>
</dbReference>